<dbReference type="InterPro" id="IPR007421">
    <property type="entry name" value="Schlafen_AlbA_2_dom"/>
</dbReference>
<dbReference type="Gene3D" id="3.30.950.30">
    <property type="entry name" value="Schlafen, AAA domain"/>
    <property type="match status" value="1"/>
</dbReference>
<reference evidence="2 3" key="1">
    <citation type="journal article" date="2016" name="Front. Microbiol.">
        <title>Comparative Genomics Analysis of Streptomyces Species Reveals Their Adaptation to the Marine Environment and Their Diversity at the Genomic Level.</title>
        <authorList>
            <person name="Tian X."/>
            <person name="Zhang Z."/>
            <person name="Yang T."/>
            <person name="Chen M."/>
            <person name="Li J."/>
            <person name="Chen F."/>
            <person name="Yang J."/>
            <person name="Li W."/>
            <person name="Zhang B."/>
            <person name="Zhang Z."/>
            <person name="Wu J."/>
            <person name="Zhang C."/>
            <person name="Long L."/>
            <person name="Xiao J."/>
        </authorList>
    </citation>
    <scope>NUCLEOTIDE SEQUENCE [LARGE SCALE GENOMIC DNA]</scope>
    <source>
        <strain evidence="2 3">SCSIO M10372</strain>
    </source>
</reference>
<protein>
    <recommendedName>
        <fullName evidence="1">Schlafen AlbA-2 domain-containing protein</fullName>
    </recommendedName>
</protein>
<evidence type="ECO:0000313" key="3">
    <source>
        <dbReference type="Proteomes" id="UP000175971"/>
    </source>
</evidence>
<proteinExistence type="predicted"/>
<dbReference type="PATRIC" id="fig|518642.7.peg.5301"/>
<feature type="domain" description="Schlafen AlbA-2" evidence="1">
    <location>
        <begin position="25"/>
        <end position="133"/>
    </location>
</feature>
<evidence type="ECO:0000259" key="1">
    <source>
        <dbReference type="Pfam" id="PF04326"/>
    </source>
</evidence>
<dbReference type="Pfam" id="PF04326">
    <property type="entry name" value="SLFN_AlbA_2"/>
    <property type="match status" value="1"/>
</dbReference>
<comment type="caution">
    <text evidence="2">The sequence shown here is derived from an EMBL/GenBank/DDBJ whole genome shotgun (WGS) entry which is preliminary data.</text>
</comment>
<dbReference type="Proteomes" id="UP000175971">
    <property type="component" value="Unassembled WGS sequence"/>
</dbReference>
<dbReference type="OrthoDB" id="4299839at2"/>
<dbReference type="RefSeq" id="WP_070201151.1">
    <property type="nucleotide sequence ID" value="NZ_LJGZ01000027.1"/>
</dbReference>
<organism evidence="2 3">
    <name type="scientific">Streptomyces nanshensis</name>
    <dbReference type="NCBI Taxonomy" id="518642"/>
    <lineage>
        <taxon>Bacteria</taxon>
        <taxon>Bacillati</taxon>
        <taxon>Actinomycetota</taxon>
        <taxon>Actinomycetes</taxon>
        <taxon>Kitasatosporales</taxon>
        <taxon>Streptomycetaceae</taxon>
        <taxon>Streptomyces</taxon>
    </lineage>
</organism>
<dbReference type="InterPro" id="IPR038461">
    <property type="entry name" value="Schlafen_AlbA_2_dom_sf"/>
</dbReference>
<accession>A0A1E7LVN0</accession>
<dbReference type="AlphaFoldDB" id="A0A1E7LVN0"/>
<evidence type="ECO:0000313" key="2">
    <source>
        <dbReference type="EMBL" id="OEV20178.1"/>
    </source>
</evidence>
<gene>
    <name evidence="2" type="ORF">AN221_13270</name>
</gene>
<name>A0A1E7LVN0_9ACTN</name>
<dbReference type="EMBL" id="LJGZ01000027">
    <property type="protein sequence ID" value="OEV20178.1"/>
    <property type="molecule type" value="Genomic_DNA"/>
</dbReference>
<sequence length="606" mass="63880">MVNDLKSALAELEAHRPGSLLGLRETQWLDAKKAPYRLADDPKAVEELTKDVAAFANGGGGVIVVGIATRLEHDEEVLDHVVGVDPAAVSVDQIRKLIRQRVSPAPRGVRVGWSGADGERVLFIEIPAQTDHALFAVPAAVGKPGAPRPDTVAVPMRDGDSTYWLPRAEIVQLLSAGVRASGMPTAQALADLVRQAVSEAEPDSGPRVGQGLPDREREMRAAYEELADAGLGTPAGEAWVQGAAALQDVRHEIDGEPGWVLCLVPGLPAVVVAEPVWQAIVEAGRRAPGGQDPLAAVGFPRPRAGTDAPWVIPADARRVDLDGGSWGPGHVTCSGRGVWRWQPAPRFSLDQGRAAEIGTGGQKPALRLRALVNLPWAEASTLEISKSRRTQLKQQLPHSAVAGAVTILSRRRGAELRAAHWERGPFGNSGRSAGYTCTIAGPDGTPAVTASVMLALPTTMESTVVACADVLIENPDAWAAALGPGWDTQLGLDELQAVLLAAWETAAELLPDVVGDPASLTWAAPPTTELRITSERPADNGVLPALDTLVGLGPLGPNDNGPRPKLAVTITAAPAMERAERQHLLREALVHMAHAFGYVDAETDVL</sequence>
<keyword evidence="3" id="KW-1185">Reference proteome</keyword>